<accession>A0A1F6WPV7</accession>
<organism evidence="2 3">
    <name type="scientific">Candidatus Nomurabacteria bacterium RIFCSPLOWO2_01_FULL_36_10b</name>
    <dbReference type="NCBI Taxonomy" id="1801766"/>
    <lineage>
        <taxon>Bacteria</taxon>
        <taxon>Candidatus Nomuraibacteriota</taxon>
    </lineage>
</organism>
<proteinExistence type="predicted"/>
<evidence type="ECO:0000313" key="2">
    <source>
        <dbReference type="EMBL" id="OGI83918.1"/>
    </source>
</evidence>
<dbReference type="Gene3D" id="1.20.1440.60">
    <property type="entry name" value="23S rRNA-intervening sequence"/>
    <property type="match status" value="1"/>
</dbReference>
<feature type="domain" description="bAvd-like" evidence="1">
    <location>
        <begin position="30"/>
        <end position="123"/>
    </location>
</feature>
<dbReference type="EMBL" id="MFUQ01000008">
    <property type="protein sequence ID" value="OGI83918.1"/>
    <property type="molecule type" value="Genomic_DNA"/>
</dbReference>
<dbReference type="AlphaFoldDB" id="A0A1F6WPV7"/>
<dbReference type="InterPro" id="IPR055360">
    <property type="entry name" value="bAvd"/>
</dbReference>
<reference evidence="2 3" key="1">
    <citation type="journal article" date="2016" name="Nat. Commun.">
        <title>Thousands of microbial genomes shed light on interconnected biogeochemical processes in an aquifer system.</title>
        <authorList>
            <person name="Anantharaman K."/>
            <person name="Brown C.T."/>
            <person name="Hug L.A."/>
            <person name="Sharon I."/>
            <person name="Castelle C.J."/>
            <person name="Probst A.J."/>
            <person name="Thomas B.C."/>
            <person name="Singh A."/>
            <person name="Wilkins M.J."/>
            <person name="Karaoz U."/>
            <person name="Brodie E.L."/>
            <person name="Williams K.H."/>
            <person name="Hubbard S.S."/>
            <person name="Banfield J.F."/>
        </authorList>
    </citation>
    <scope>NUCLEOTIDE SEQUENCE [LARGE SCALE GENOMIC DNA]</scope>
</reference>
<gene>
    <name evidence="2" type="ORF">A2997_01905</name>
</gene>
<evidence type="ECO:0000259" key="1">
    <source>
        <dbReference type="Pfam" id="PF22296"/>
    </source>
</evidence>
<comment type="caution">
    <text evidence="2">The sequence shown here is derived from an EMBL/GenBank/DDBJ whole genome shotgun (WGS) entry which is preliminary data.</text>
</comment>
<evidence type="ECO:0000313" key="3">
    <source>
        <dbReference type="Proteomes" id="UP000179448"/>
    </source>
</evidence>
<dbReference type="InterPro" id="IPR036583">
    <property type="entry name" value="23S_rRNA_IVS_sf"/>
</dbReference>
<dbReference type="Proteomes" id="UP000179448">
    <property type="component" value="Unassembled WGS sequence"/>
</dbReference>
<protein>
    <recommendedName>
        <fullName evidence="1">bAvd-like domain-containing protein</fullName>
    </recommendedName>
</protein>
<name>A0A1F6WPV7_9BACT</name>
<sequence length="133" mass="15261">MSEHVNKMTKNSPPPRTPTVLVKAKESYSLWFKLLVNFPKTYRHNLGGRVDGYFLELLENIFISLYLSGDQKVGRITVSISKLDGVKFFLQLAWENRCLPNEKYATLSTQLDEIGKMLGGWRKGLETKTPPKR</sequence>
<dbReference type="Pfam" id="PF22296">
    <property type="entry name" value="bAvd"/>
    <property type="match status" value="1"/>
</dbReference>
<dbReference type="CDD" id="cd16376">
    <property type="entry name" value="Avd_like"/>
    <property type="match status" value="1"/>
</dbReference>